<reference evidence="1" key="1">
    <citation type="submission" date="2020-05" db="EMBL/GenBank/DDBJ databases">
        <authorList>
            <person name="Chiriac C."/>
            <person name="Salcher M."/>
            <person name="Ghai R."/>
            <person name="Kavagutti S V."/>
        </authorList>
    </citation>
    <scope>NUCLEOTIDE SEQUENCE</scope>
</reference>
<dbReference type="EMBL" id="CAEMXZ010000120">
    <property type="protein sequence ID" value="CAB4324244.1"/>
    <property type="molecule type" value="Genomic_DNA"/>
</dbReference>
<protein>
    <submittedName>
        <fullName evidence="1">Unannotated protein</fullName>
    </submittedName>
</protein>
<name>A0A6J5YDD5_9ZZZZ</name>
<sequence length="99" mass="10000">MLAIERSTATFTLNPNITGAACGAMAEAKRIEQVIFVVSSPVQFGSASIPVFAAMGVTVMSEGAPPRVFTSAAATSLIEACTWIVAPAAIGAEPSLVSA</sequence>
<organism evidence="1">
    <name type="scientific">freshwater metagenome</name>
    <dbReference type="NCBI Taxonomy" id="449393"/>
    <lineage>
        <taxon>unclassified sequences</taxon>
        <taxon>metagenomes</taxon>
        <taxon>ecological metagenomes</taxon>
    </lineage>
</organism>
<accession>A0A6J5YDD5</accession>
<proteinExistence type="predicted"/>
<gene>
    <name evidence="1" type="ORF">UFOPK1392_02009</name>
</gene>
<dbReference type="AlphaFoldDB" id="A0A6J5YDD5"/>
<dbReference type="PROSITE" id="PS51257">
    <property type="entry name" value="PROKAR_LIPOPROTEIN"/>
    <property type="match status" value="1"/>
</dbReference>
<evidence type="ECO:0000313" key="1">
    <source>
        <dbReference type="EMBL" id="CAB4324244.1"/>
    </source>
</evidence>